<accession>A0A1G6BEL3</accession>
<dbReference type="GO" id="GO:0016757">
    <property type="term" value="F:glycosyltransferase activity"/>
    <property type="evidence" value="ECO:0007669"/>
    <property type="project" value="InterPro"/>
</dbReference>
<dbReference type="InterPro" id="IPR028098">
    <property type="entry name" value="Glyco_trans_4-like_N"/>
</dbReference>
<feature type="domain" description="Glycosyltransferase subfamily 4-like N-terminal" evidence="2">
    <location>
        <begin position="19"/>
        <end position="175"/>
    </location>
</feature>
<evidence type="ECO:0000313" key="4">
    <source>
        <dbReference type="Proteomes" id="UP000199626"/>
    </source>
</evidence>
<name>A0A1G6BEL3_9GAMM</name>
<gene>
    <name evidence="3" type="ORF">SAMN02927930_00753</name>
</gene>
<dbReference type="AlphaFoldDB" id="A0A1G6BEL3"/>
<keyword evidence="3" id="KW-0808">Transferase</keyword>
<dbReference type="Pfam" id="PF13439">
    <property type="entry name" value="Glyco_transf_4"/>
    <property type="match status" value="1"/>
</dbReference>
<organism evidence="3 4">
    <name type="scientific">Pseudidiomarina indica</name>
    <dbReference type="NCBI Taxonomy" id="1159017"/>
    <lineage>
        <taxon>Bacteria</taxon>
        <taxon>Pseudomonadati</taxon>
        <taxon>Pseudomonadota</taxon>
        <taxon>Gammaproteobacteria</taxon>
        <taxon>Alteromonadales</taxon>
        <taxon>Idiomarinaceae</taxon>
        <taxon>Pseudidiomarina</taxon>
    </lineage>
</organism>
<dbReference type="STRING" id="1159017.SAMN02927930_00753"/>
<dbReference type="RefSeq" id="WP_092591900.1">
    <property type="nucleotide sequence ID" value="NZ_FMXN01000003.1"/>
</dbReference>
<dbReference type="Pfam" id="PF00534">
    <property type="entry name" value="Glycos_transf_1"/>
    <property type="match status" value="1"/>
</dbReference>
<dbReference type="Proteomes" id="UP000199626">
    <property type="component" value="Unassembled WGS sequence"/>
</dbReference>
<dbReference type="Gene3D" id="3.40.50.2000">
    <property type="entry name" value="Glycogen Phosphorylase B"/>
    <property type="match status" value="2"/>
</dbReference>
<protein>
    <submittedName>
        <fullName evidence="3">Glycosyltransferase involved in cell wall bisynthesis</fullName>
    </submittedName>
</protein>
<dbReference type="PANTHER" id="PTHR12526:SF630">
    <property type="entry name" value="GLYCOSYLTRANSFERASE"/>
    <property type="match status" value="1"/>
</dbReference>
<keyword evidence="4" id="KW-1185">Reference proteome</keyword>
<dbReference type="OrthoDB" id="9768937at2"/>
<evidence type="ECO:0000313" key="3">
    <source>
        <dbReference type="EMBL" id="SDB19092.1"/>
    </source>
</evidence>
<dbReference type="EMBL" id="FMXN01000003">
    <property type="protein sequence ID" value="SDB19092.1"/>
    <property type="molecule type" value="Genomic_DNA"/>
</dbReference>
<feature type="domain" description="Glycosyl transferase family 1" evidence="1">
    <location>
        <begin position="186"/>
        <end position="343"/>
    </location>
</feature>
<reference evidence="4" key="1">
    <citation type="submission" date="2016-10" db="EMBL/GenBank/DDBJ databases">
        <authorList>
            <person name="Varghese N."/>
            <person name="Submissions S."/>
        </authorList>
    </citation>
    <scope>NUCLEOTIDE SEQUENCE [LARGE SCALE GENOMIC DNA]</scope>
    <source>
        <strain evidence="4">CGMCC 1.10824</strain>
    </source>
</reference>
<dbReference type="InterPro" id="IPR001296">
    <property type="entry name" value="Glyco_trans_1"/>
</dbReference>
<dbReference type="PANTHER" id="PTHR12526">
    <property type="entry name" value="GLYCOSYLTRANSFERASE"/>
    <property type="match status" value="1"/>
</dbReference>
<sequence>MNGLKKIRVLHFVTGGFSGGATQVALGLVRAGMESNDQEPMLVLRKKARGDQRRVQELKAAGVPLHQVNNWTHLTTIWELAAFCRQFKPDVVLAHGFSEHLWGRYAALLAKVPVVVQVEHNTKERYTHWRLAQSRWLAQYTDKIVGCSEGVRLALLQQGLPAEKCIAIPNGINLQPFAAEPPPWSSRLPKVLMVARIAKQKDHATLIAAIAKLRQQGIELPLTIVGKGKSRMVDALQRLGADLGVADLIDWRGYSNQVPELLAEHKYFVQCTHYEGMPLTLLEAMAAGCAVIGSAVPGVQEVLAEQSFGLLHRHRDADHLASQLRQLMEQDESAAAMAQRAREHAFVNYSKELMNERYEQLLQELVAQ</sequence>
<proteinExistence type="predicted"/>
<evidence type="ECO:0000259" key="1">
    <source>
        <dbReference type="Pfam" id="PF00534"/>
    </source>
</evidence>
<dbReference type="SUPFAM" id="SSF53756">
    <property type="entry name" value="UDP-Glycosyltransferase/glycogen phosphorylase"/>
    <property type="match status" value="1"/>
</dbReference>
<dbReference type="GO" id="GO:1901135">
    <property type="term" value="P:carbohydrate derivative metabolic process"/>
    <property type="evidence" value="ECO:0007669"/>
    <property type="project" value="UniProtKB-ARBA"/>
</dbReference>
<evidence type="ECO:0000259" key="2">
    <source>
        <dbReference type="Pfam" id="PF13439"/>
    </source>
</evidence>